<accession>A0ABQ8JGH6</accession>
<proteinExistence type="predicted"/>
<reference evidence="1 2" key="1">
    <citation type="journal article" date="2018" name="J. Allergy Clin. Immunol.">
        <title>High-quality assembly of Dermatophagoides pteronyssinus genome and transcriptome reveals a wide range of novel allergens.</title>
        <authorList>
            <person name="Liu X.Y."/>
            <person name="Yang K.Y."/>
            <person name="Wang M.Q."/>
            <person name="Kwok J.S."/>
            <person name="Zeng X."/>
            <person name="Yang Z."/>
            <person name="Xiao X.J."/>
            <person name="Lau C.P."/>
            <person name="Li Y."/>
            <person name="Huang Z.M."/>
            <person name="Ba J.G."/>
            <person name="Yim A.K."/>
            <person name="Ouyang C.Y."/>
            <person name="Ngai S.M."/>
            <person name="Chan T.F."/>
            <person name="Leung E.L."/>
            <person name="Liu L."/>
            <person name="Liu Z.G."/>
            <person name="Tsui S.K."/>
        </authorList>
    </citation>
    <scope>NUCLEOTIDE SEQUENCE [LARGE SCALE GENOMIC DNA]</scope>
    <source>
        <strain evidence="1">Derp</strain>
    </source>
</reference>
<dbReference type="EMBL" id="NJHN03000037">
    <property type="protein sequence ID" value="KAH9421716.1"/>
    <property type="molecule type" value="Genomic_DNA"/>
</dbReference>
<gene>
    <name evidence="1" type="ORF">DERP_002003</name>
</gene>
<dbReference type="Proteomes" id="UP000887458">
    <property type="component" value="Unassembled WGS sequence"/>
</dbReference>
<evidence type="ECO:0000313" key="2">
    <source>
        <dbReference type="Proteomes" id="UP000887458"/>
    </source>
</evidence>
<protein>
    <submittedName>
        <fullName evidence="1">Uncharacterized protein</fullName>
    </submittedName>
</protein>
<sequence length="89" mass="10139">MFNMFATTSKLYGQQYHHYNQNYEPMTSTNLMTMASIGQEFHPILATTISDNNASSASSYCSLSTPSLSSFYNNNNNHQTLFNYIDPNY</sequence>
<evidence type="ECO:0000313" key="1">
    <source>
        <dbReference type="EMBL" id="KAH9421716.1"/>
    </source>
</evidence>
<reference evidence="1 2" key="2">
    <citation type="journal article" date="2022" name="Mol. Biol. Evol.">
        <title>Comparative Genomics Reveals Insights into the Divergent Evolution of Astigmatic Mites and Household Pest Adaptations.</title>
        <authorList>
            <person name="Xiong Q."/>
            <person name="Wan A.T."/>
            <person name="Liu X."/>
            <person name="Fung C.S."/>
            <person name="Xiao X."/>
            <person name="Malainual N."/>
            <person name="Hou J."/>
            <person name="Wang L."/>
            <person name="Wang M."/>
            <person name="Yang K.Y."/>
            <person name="Cui Y."/>
            <person name="Leung E.L."/>
            <person name="Nong W."/>
            <person name="Shin S.K."/>
            <person name="Au S.W."/>
            <person name="Jeong K.Y."/>
            <person name="Chew F.T."/>
            <person name="Hui J.H."/>
            <person name="Leung T.F."/>
            <person name="Tungtrongchitr A."/>
            <person name="Zhong N."/>
            <person name="Liu Z."/>
            <person name="Tsui S.K."/>
        </authorList>
    </citation>
    <scope>NUCLEOTIDE SEQUENCE [LARGE SCALE GENOMIC DNA]</scope>
    <source>
        <strain evidence="1">Derp</strain>
    </source>
</reference>
<comment type="caution">
    <text evidence="1">The sequence shown here is derived from an EMBL/GenBank/DDBJ whole genome shotgun (WGS) entry which is preliminary data.</text>
</comment>
<keyword evidence="2" id="KW-1185">Reference proteome</keyword>
<organism evidence="1 2">
    <name type="scientific">Dermatophagoides pteronyssinus</name>
    <name type="common">European house dust mite</name>
    <dbReference type="NCBI Taxonomy" id="6956"/>
    <lineage>
        <taxon>Eukaryota</taxon>
        <taxon>Metazoa</taxon>
        <taxon>Ecdysozoa</taxon>
        <taxon>Arthropoda</taxon>
        <taxon>Chelicerata</taxon>
        <taxon>Arachnida</taxon>
        <taxon>Acari</taxon>
        <taxon>Acariformes</taxon>
        <taxon>Sarcoptiformes</taxon>
        <taxon>Astigmata</taxon>
        <taxon>Psoroptidia</taxon>
        <taxon>Analgoidea</taxon>
        <taxon>Pyroglyphidae</taxon>
        <taxon>Dermatophagoidinae</taxon>
        <taxon>Dermatophagoides</taxon>
    </lineage>
</organism>
<name>A0ABQ8JGH6_DERPT</name>